<sequence>MGKKKKRDGAAARRQARVVVGGVRTRAAVTARRVVASAEEGCGLVGRGGGGGSGGDDGEGGCYLRLRSRRLPFVAAAVVSSRREEALGDSVAEAASSSSSRAVELLGCSGEEEAMAREGLHAGRRGSRRGELRRRLRLRPREERDDAVEPPAAGRRGLERRGVKPGGQAANVPPEFDDLSSCISRGSDDEELQDDGTAGGGGRDRGVPRRCGERFDSDSNWAALGQRVTRCDAESSRGPIKRVPDLAVLADRHSGELPGVDVFVTTVDPVDEPILYTVNTFLSILTTDYPVDRYVCYLSDDGGTLAMDPWWRSPSSPSSAPGGRWPCGPAAGGRFYWAPGPPSPSAAGARGVVVVFGWVWSDEAQLRPFVELYASLGWRCLVCHPDLVALYLSEKAASLASGVISELVKEFKVKPLPTVFASFSGGSKGCMYKVIQLLDGNCEGDATMKDYRLVRNCICGQIYDSGPVDFFSDVGTQFLQNPMIGNSSRPSMLLSWMTKALASGMDTLFPSRIEAQRAEYWHTLYSSAGLGPVLMLCSEDDDLAPCHVVCGFARRLIELGTDVKVIKWSDSPHVGHYMLHEAEYRSAVNDTLIKALVTFCHRSQLNATSDQEYKIAHSVCSLHNVAANSNERLRRVANGPSDHFFLPSSKDHNESRDPDSLIDEQRRQLSYPPSMEPQGVLGQILFDVCVPKNVEGWDIKPTVSPNGRPTLASARQLGPFNPIKYFRRSRL</sequence>
<evidence type="ECO:0000256" key="3">
    <source>
        <dbReference type="ARBA" id="ARBA00022679"/>
    </source>
</evidence>
<evidence type="ECO:0000313" key="9">
    <source>
        <dbReference type="EMBL" id="EEE65324.1"/>
    </source>
</evidence>
<dbReference type="GO" id="GO:0030244">
    <property type="term" value="P:cellulose biosynthetic process"/>
    <property type="evidence" value="ECO:0007669"/>
    <property type="project" value="InterPro"/>
</dbReference>
<dbReference type="SUPFAM" id="SSF53474">
    <property type="entry name" value="alpha/beta-Hydrolases"/>
    <property type="match status" value="1"/>
</dbReference>
<dbReference type="AlphaFoldDB" id="B9FS63"/>
<feature type="binding site" evidence="7">
    <location>
        <position position="272"/>
    </location>
    <ligand>
        <name>UDP-alpha-D-glucose</name>
        <dbReference type="ChEBI" id="CHEBI:58885"/>
    </ligand>
</feature>
<keyword evidence="6" id="KW-0472">Membrane</keyword>
<evidence type="ECO:0000256" key="1">
    <source>
        <dbReference type="ARBA" id="ARBA00004308"/>
    </source>
</evidence>
<keyword evidence="5" id="KW-1133">Transmembrane helix</keyword>
<protein>
    <submittedName>
        <fullName evidence="9">Uncharacterized protein</fullName>
    </submittedName>
</protein>
<dbReference type="InterPro" id="IPR005150">
    <property type="entry name" value="Cellulose_synth"/>
</dbReference>
<dbReference type="Pfam" id="PF03552">
    <property type="entry name" value="Cellulose_synt"/>
    <property type="match status" value="1"/>
</dbReference>
<keyword evidence="4" id="KW-0812">Transmembrane</keyword>
<feature type="compositionally biased region" description="Basic and acidic residues" evidence="8">
    <location>
        <begin position="202"/>
        <end position="212"/>
    </location>
</feature>
<dbReference type="Pfam" id="PF05705">
    <property type="entry name" value="DUF829"/>
    <property type="match status" value="1"/>
</dbReference>
<feature type="region of interest" description="Disordered" evidence="8">
    <location>
        <begin position="117"/>
        <end position="212"/>
    </location>
</feature>
<organism evidence="9">
    <name type="scientific">Oryza sativa subsp. japonica</name>
    <name type="common">Rice</name>
    <dbReference type="NCBI Taxonomy" id="39947"/>
    <lineage>
        <taxon>Eukaryota</taxon>
        <taxon>Viridiplantae</taxon>
        <taxon>Streptophyta</taxon>
        <taxon>Embryophyta</taxon>
        <taxon>Tracheophyta</taxon>
        <taxon>Spermatophyta</taxon>
        <taxon>Magnoliopsida</taxon>
        <taxon>Liliopsida</taxon>
        <taxon>Poales</taxon>
        <taxon>Poaceae</taxon>
        <taxon>BOP clade</taxon>
        <taxon>Oryzoideae</taxon>
        <taxon>Oryzeae</taxon>
        <taxon>Oryzinae</taxon>
        <taxon>Oryza</taxon>
        <taxon>Oryza sativa</taxon>
    </lineage>
</organism>
<evidence type="ECO:0000256" key="4">
    <source>
        <dbReference type="ARBA" id="ARBA00022692"/>
    </source>
</evidence>
<accession>B9FS63</accession>
<dbReference type="Gene3D" id="3.40.50.1820">
    <property type="entry name" value="alpha/beta hydrolase"/>
    <property type="match status" value="1"/>
</dbReference>
<keyword evidence="2" id="KW-0328">Glycosyltransferase</keyword>
<gene>
    <name evidence="9" type="ORF">OsJ_20579</name>
</gene>
<dbReference type="EMBL" id="CM000143">
    <property type="protein sequence ID" value="EEE65324.1"/>
    <property type="molecule type" value="Genomic_DNA"/>
</dbReference>
<reference evidence="9" key="1">
    <citation type="journal article" date="2005" name="PLoS Biol.">
        <title>The genomes of Oryza sativa: a history of duplications.</title>
        <authorList>
            <person name="Yu J."/>
            <person name="Wang J."/>
            <person name="Lin W."/>
            <person name="Li S."/>
            <person name="Li H."/>
            <person name="Zhou J."/>
            <person name="Ni P."/>
            <person name="Dong W."/>
            <person name="Hu S."/>
            <person name="Zeng C."/>
            <person name="Zhang J."/>
            <person name="Zhang Y."/>
            <person name="Li R."/>
            <person name="Xu Z."/>
            <person name="Li S."/>
            <person name="Li X."/>
            <person name="Zheng H."/>
            <person name="Cong L."/>
            <person name="Lin L."/>
            <person name="Yin J."/>
            <person name="Geng J."/>
            <person name="Li G."/>
            <person name="Shi J."/>
            <person name="Liu J."/>
            <person name="Lv H."/>
            <person name="Li J."/>
            <person name="Wang J."/>
            <person name="Deng Y."/>
            <person name="Ran L."/>
            <person name="Shi X."/>
            <person name="Wang X."/>
            <person name="Wu Q."/>
            <person name="Li C."/>
            <person name="Ren X."/>
            <person name="Wang J."/>
            <person name="Wang X."/>
            <person name="Li D."/>
            <person name="Liu D."/>
            <person name="Zhang X."/>
            <person name="Ji Z."/>
            <person name="Zhao W."/>
            <person name="Sun Y."/>
            <person name="Zhang Z."/>
            <person name="Bao J."/>
            <person name="Han Y."/>
            <person name="Dong L."/>
            <person name="Ji J."/>
            <person name="Chen P."/>
            <person name="Wu S."/>
            <person name="Liu J."/>
            <person name="Xiao Y."/>
            <person name="Bu D."/>
            <person name="Tan J."/>
            <person name="Yang L."/>
            <person name="Ye C."/>
            <person name="Zhang J."/>
            <person name="Xu J."/>
            <person name="Zhou Y."/>
            <person name="Yu Y."/>
            <person name="Zhang B."/>
            <person name="Zhuang S."/>
            <person name="Wei H."/>
            <person name="Liu B."/>
            <person name="Lei M."/>
            <person name="Yu H."/>
            <person name="Li Y."/>
            <person name="Xu H."/>
            <person name="Wei S."/>
            <person name="He X."/>
            <person name="Fang L."/>
            <person name="Zhang Z."/>
            <person name="Zhang Y."/>
            <person name="Huang X."/>
            <person name="Su Z."/>
            <person name="Tong W."/>
            <person name="Li J."/>
            <person name="Tong Z."/>
            <person name="Li S."/>
            <person name="Ye J."/>
            <person name="Wang L."/>
            <person name="Fang L."/>
            <person name="Lei T."/>
            <person name="Chen C."/>
            <person name="Chen H."/>
            <person name="Xu Z."/>
            <person name="Li H."/>
            <person name="Huang H."/>
            <person name="Zhang F."/>
            <person name="Xu H."/>
            <person name="Li N."/>
            <person name="Zhao C."/>
            <person name="Li S."/>
            <person name="Dong L."/>
            <person name="Huang Y."/>
            <person name="Li L."/>
            <person name="Xi Y."/>
            <person name="Qi Q."/>
            <person name="Li W."/>
            <person name="Zhang B."/>
            <person name="Hu W."/>
            <person name="Zhang Y."/>
            <person name="Tian X."/>
            <person name="Jiao Y."/>
            <person name="Liang X."/>
            <person name="Jin J."/>
            <person name="Gao L."/>
            <person name="Zheng W."/>
            <person name="Hao B."/>
            <person name="Liu S."/>
            <person name="Wang W."/>
            <person name="Yuan L."/>
            <person name="Cao M."/>
            <person name="McDermott J."/>
            <person name="Samudrala R."/>
            <person name="Wang J."/>
            <person name="Wong G.K."/>
            <person name="Yang H."/>
        </authorList>
    </citation>
    <scope>NUCLEOTIDE SEQUENCE [LARGE SCALE GENOMIC DNA]</scope>
</reference>
<evidence type="ECO:0000256" key="6">
    <source>
        <dbReference type="ARBA" id="ARBA00023136"/>
    </source>
</evidence>
<dbReference type="GO" id="GO:0012505">
    <property type="term" value="C:endomembrane system"/>
    <property type="evidence" value="ECO:0007669"/>
    <property type="project" value="UniProtKB-SubCell"/>
</dbReference>
<dbReference type="GO" id="GO:0016760">
    <property type="term" value="F:cellulose synthase (UDP-forming) activity"/>
    <property type="evidence" value="ECO:0007669"/>
    <property type="project" value="InterPro"/>
</dbReference>
<proteinExistence type="predicted"/>
<dbReference type="InterPro" id="IPR008547">
    <property type="entry name" value="DUF829_TMEM53"/>
</dbReference>
<dbReference type="GO" id="GO:0016020">
    <property type="term" value="C:membrane"/>
    <property type="evidence" value="ECO:0007669"/>
    <property type="project" value="InterPro"/>
</dbReference>
<evidence type="ECO:0000256" key="5">
    <source>
        <dbReference type="ARBA" id="ARBA00022989"/>
    </source>
</evidence>
<comment type="subcellular location">
    <subcellularLocation>
        <location evidence="1">Endomembrane system</location>
    </subcellularLocation>
</comment>
<keyword evidence="3" id="KW-0808">Transferase</keyword>
<name>B9FS63_ORYSJ</name>
<feature type="compositionally biased region" description="Basic residues" evidence="8">
    <location>
        <begin position="122"/>
        <end position="138"/>
    </location>
</feature>
<evidence type="ECO:0000256" key="8">
    <source>
        <dbReference type="SAM" id="MobiDB-lite"/>
    </source>
</evidence>
<dbReference type="InterPro" id="IPR029058">
    <property type="entry name" value="AB_hydrolase_fold"/>
</dbReference>
<dbReference type="PANTHER" id="PTHR12265:SF13">
    <property type="entry name" value="OS06G0213400 PROTEIN"/>
    <property type="match status" value="1"/>
</dbReference>
<evidence type="ECO:0000256" key="2">
    <source>
        <dbReference type="ARBA" id="ARBA00022676"/>
    </source>
</evidence>
<feature type="binding site" evidence="7">
    <location>
        <position position="301"/>
    </location>
    <ligand>
        <name>UDP-alpha-D-glucose</name>
        <dbReference type="ChEBI" id="CHEBI:58885"/>
    </ligand>
</feature>
<dbReference type="PANTHER" id="PTHR12265">
    <property type="entry name" value="TRANSMEMBRANE PROTEIN 53"/>
    <property type="match status" value="1"/>
</dbReference>
<dbReference type="Proteomes" id="UP000007752">
    <property type="component" value="Chromosome 6"/>
</dbReference>
<reference evidence="9" key="2">
    <citation type="submission" date="2008-12" db="EMBL/GenBank/DDBJ databases">
        <title>Improved gene annotation of the rice (Oryza sativa) genomes.</title>
        <authorList>
            <person name="Wang J."/>
            <person name="Li R."/>
            <person name="Fan W."/>
            <person name="Huang Q."/>
            <person name="Zhang J."/>
            <person name="Zhou Y."/>
            <person name="Hu Y."/>
            <person name="Zi S."/>
            <person name="Li J."/>
            <person name="Ni P."/>
            <person name="Zheng H."/>
            <person name="Zhang Y."/>
            <person name="Zhao M."/>
            <person name="Hao Q."/>
            <person name="McDermott J."/>
            <person name="Samudrala R."/>
            <person name="Kristiansen K."/>
            <person name="Wong G.K.-S."/>
        </authorList>
    </citation>
    <scope>NUCLEOTIDE SEQUENCE</scope>
</reference>
<evidence type="ECO:0000256" key="7">
    <source>
        <dbReference type="PIRSR" id="PIRSR605150-2"/>
    </source>
</evidence>